<dbReference type="GO" id="GO:0004729">
    <property type="term" value="F:oxygen-dependent protoporphyrinogen oxidase activity"/>
    <property type="evidence" value="ECO:0007669"/>
    <property type="project" value="UniProtKB-EC"/>
</dbReference>
<feature type="domain" description="Amine oxidase" evidence="12">
    <location>
        <begin position="11"/>
        <end position="457"/>
    </location>
</feature>
<dbReference type="SUPFAM" id="SSF54373">
    <property type="entry name" value="FAD-linked reductases, C-terminal domain"/>
    <property type="match status" value="1"/>
</dbReference>
<evidence type="ECO:0000256" key="8">
    <source>
        <dbReference type="ARBA" id="ARBA00022827"/>
    </source>
</evidence>
<protein>
    <recommendedName>
        <fullName evidence="6 11">Coproporphyrinogen III oxidase</fullName>
        <ecNumber evidence="5 11">1.3.3.15</ecNumber>
    </recommendedName>
</protein>
<dbReference type="NCBIfam" id="NF009081">
    <property type="entry name" value="PRK12416.1"/>
    <property type="match status" value="1"/>
</dbReference>
<evidence type="ECO:0000259" key="12">
    <source>
        <dbReference type="Pfam" id="PF01593"/>
    </source>
</evidence>
<evidence type="ECO:0000256" key="1">
    <source>
        <dbReference type="ARBA" id="ARBA00001755"/>
    </source>
</evidence>
<evidence type="ECO:0000256" key="2">
    <source>
        <dbReference type="ARBA" id="ARBA00001974"/>
    </source>
</evidence>
<dbReference type="InterPro" id="IPR004572">
    <property type="entry name" value="Protoporphyrinogen_oxidase"/>
</dbReference>
<dbReference type="EC" id="1.3.3.15" evidence="5 11"/>
<evidence type="ECO:0000313" key="13">
    <source>
        <dbReference type="EMBL" id="MDN7243135.1"/>
    </source>
</evidence>
<reference evidence="13 14" key="1">
    <citation type="submission" date="2023-06" db="EMBL/GenBank/DDBJ databases">
        <title>Novel species in genus Planococcus.</title>
        <authorList>
            <person name="Ning S."/>
        </authorList>
    </citation>
    <scope>NUCLEOTIDE SEQUENCE [LARGE SCALE GENOMIC DNA]</scope>
    <source>
        <strain evidence="13 14">N028</strain>
    </source>
</reference>
<keyword evidence="10 11" id="KW-0350">Heme biosynthesis</keyword>
<comment type="similarity">
    <text evidence="4 11">Belongs to the protoporphyrinogen/coproporphyrinogen oxidase family. Coproporphyrinogen III oxidase subfamily.</text>
</comment>
<evidence type="ECO:0000256" key="4">
    <source>
        <dbReference type="ARBA" id="ARBA00008310"/>
    </source>
</evidence>
<dbReference type="Proteomes" id="UP001172055">
    <property type="component" value="Unassembled WGS sequence"/>
</dbReference>
<dbReference type="NCBIfam" id="TIGR00562">
    <property type="entry name" value="proto_IX_ox"/>
    <property type="match status" value="1"/>
</dbReference>
<accession>A0ABT8N5G8</accession>
<evidence type="ECO:0000256" key="6">
    <source>
        <dbReference type="ARBA" id="ARBA00019046"/>
    </source>
</evidence>
<comment type="pathway">
    <text evidence="3 11">Porphyrin-containing compound metabolism; protoheme biosynthesis.</text>
</comment>
<keyword evidence="7 11" id="KW-0285">Flavoprotein</keyword>
<dbReference type="RefSeq" id="WP_301724681.1">
    <property type="nucleotide sequence ID" value="NZ_JAUJWV010000003.1"/>
</dbReference>
<dbReference type="Gene3D" id="1.10.3110.10">
    <property type="entry name" value="protoporphyrinogen ix oxidase, domain 3"/>
    <property type="match status" value="1"/>
</dbReference>
<keyword evidence="8 11" id="KW-0274">FAD</keyword>
<dbReference type="PANTHER" id="PTHR42923:SF3">
    <property type="entry name" value="PROTOPORPHYRINOGEN OXIDASE"/>
    <property type="match status" value="1"/>
</dbReference>
<evidence type="ECO:0000256" key="9">
    <source>
        <dbReference type="ARBA" id="ARBA00023002"/>
    </source>
</evidence>
<dbReference type="InterPro" id="IPR002937">
    <property type="entry name" value="Amino_oxidase"/>
</dbReference>
<dbReference type="InterPro" id="IPR036188">
    <property type="entry name" value="FAD/NAD-bd_sf"/>
</dbReference>
<evidence type="ECO:0000256" key="10">
    <source>
        <dbReference type="ARBA" id="ARBA00023133"/>
    </source>
</evidence>
<keyword evidence="11" id="KW-0963">Cytoplasm</keyword>
<proteinExistence type="inferred from homology"/>
<organism evidence="13 14">
    <name type="scientific">Planococcus shixiaomingii</name>
    <dbReference type="NCBI Taxonomy" id="3058393"/>
    <lineage>
        <taxon>Bacteria</taxon>
        <taxon>Bacillati</taxon>
        <taxon>Bacillota</taxon>
        <taxon>Bacilli</taxon>
        <taxon>Bacillales</taxon>
        <taxon>Caryophanaceae</taxon>
        <taxon>Planococcus</taxon>
    </lineage>
</organism>
<evidence type="ECO:0000256" key="5">
    <source>
        <dbReference type="ARBA" id="ARBA00012402"/>
    </source>
</evidence>
<dbReference type="PANTHER" id="PTHR42923">
    <property type="entry name" value="PROTOPORPHYRINOGEN OXIDASE"/>
    <property type="match status" value="1"/>
</dbReference>
<comment type="subcellular location">
    <subcellularLocation>
        <location evidence="11">Cytoplasm</location>
    </subcellularLocation>
</comment>
<comment type="caution">
    <text evidence="13">The sequence shown here is derived from an EMBL/GenBank/DDBJ whole genome shotgun (WGS) entry which is preliminary data.</text>
</comment>
<dbReference type="Pfam" id="PF01593">
    <property type="entry name" value="Amino_oxidase"/>
    <property type="match status" value="1"/>
</dbReference>
<comment type="cofactor">
    <cofactor evidence="2 11">
        <name>FAD</name>
        <dbReference type="ChEBI" id="CHEBI:57692"/>
    </cofactor>
</comment>
<dbReference type="EMBL" id="JAUJWV010000003">
    <property type="protein sequence ID" value="MDN7243135.1"/>
    <property type="molecule type" value="Genomic_DNA"/>
</dbReference>
<evidence type="ECO:0000256" key="7">
    <source>
        <dbReference type="ARBA" id="ARBA00022630"/>
    </source>
</evidence>
<name>A0ABT8N5G8_9BACL</name>
<comment type="function">
    <text evidence="11">Involved in coproporphyrin-dependent heme b biosynthesis. Catalyzes the oxidation of coproporphyrinogen III to coproporphyrin III.</text>
</comment>
<evidence type="ECO:0000256" key="11">
    <source>
        <dbReference type="RuleBase" id="RU364052"/>
    </source>
</evidence>
<gene>
    <name evidence="13" type="ORF">QWY14_15130</name>
</gene>
<evidence type="ECO:0000313" key="14">
    <source>
        <dbReference type="Proteomes" id="UP001172055"/>
    </source>
</evidence>
<keyword evidence="9 11" id="KW-0560">Oxidoreductase</keyword>
<dbReference type="Gene3D" id="3.90.660.20">
    <property type="entry name" value="Protoporphyrinogen oxidase, mitochondrial, domain 2"/>
    <property type="match status" value="1"/>
</dbReference>
<dbReference type="InterPro" id="IPR050464">
    <property type="entry name" value="Zeta_carotene_desat/Oxidored"/>
</dbReference>
<dbReference type="SUPFAM" id="SSF51905">
    <property type="entry name" value="FAD/NAD(P)-binding domain"/>
    <property type="match status" value="1"/>
</dbReference>
<evidence type="ECO:0000256" key="3">
    <source>
        <dbReference type="ARBA" id="ARBA00004744"/>
    </source>
</evidence>
<keyword evidence="14" id="KW-1185">Reference proteome</keyword>
<dbReference type="Gene3D" id="3.50.50.60">
    <property type="entry name" value="FAD/NAD(P)-binding domain"/>
    <property type="match status" value="1"/>
</dbReference>
<comment type="catalytic activity">
    <reaction evidence="1">
        <text>coproporphyrinogen III + 3 O2 = coproporphyrin III + 3 H2O2</text>
        <dbReference type="Rhea" id="RHEA:43436"/>
        <dbReference type="ChEBI" id="CHEBI:15379"/>
        <dbReference type="ChEBI" id="CHEBI:16240"/>
        <dbReference type="ChEBI" id="CHEBI:57309"/>
        <dbReference type="ChEBI" id="CHEBI:131725"/>
        <dbReference type="EC" id="1.3.3.15"/>
    </reaction>
    <physiologicalReaction direction="left-to-right" evidence="1">
        <dbReference type="Rhea" id="RHEA:43437"/>
    </physiologicalReaction>
</comment>
<sequence length="465" mass="51282">MKTAVVIGGGITGLSAMHYLQKIKIEQHLELELVLIEQQAELGGKIRTVKDAEFIMETGADSIVARHESVMPLIQDLGLEDRIVYNGTGISYLYANNELHAIPADTVFGIPMNEEALFSSTLVSEEGKKAALRDLKTTNETFTHNSSIGEFLEEFLGEELVTNQIAPVLSGVYSGNLHELTLASTLPYLVDYKNKYGSIIKGLGENKQRFQGAANKKFISFDNGMDVLIDRLEETLDSAVIKKGIGTKRISNRDGRYNVELETGETVAADYVILTTPHNVAQKLLGLEELNAEFDQLMNSTLISVYLGFEIPDAELPADGTGFIVSQQSDLHCNACTWTSRKWAHTSKKRNLLVRLFYKSSHPSYEKLKDLSEAELVEVALSDVEKSLKIKAKPSVVEVTDWKNLMPNYNMHHKSAINALEGKMAELVPNIKLAGASYYGVGIGACIQNGKNLAEAIGKELQEQK</sequence>